<dbReference type="InterPro" id="IPR015155">
    <property type="entry name" value="PFU"/>
</dbReference>
<dbReference type="PaxDb" id="2903-EOD13555"/>
<dbReference type="Gene3D" id="3.10.20.870">
    <property type="entry name" value="PFU (PLAA family ubiquitin binding), C-terminal domain"/>
    <property type="match status" value="1"/>
</dbReference>
<dbReference type="Pfam" id="PF09070">
    <property type="entry name" value="PFU"/>
    <property type="match status" value="1"/>
</dbReference>
<dbReference type="GeneID" id="17259732"/>
<proteinExistence type="predicted"/>
<dbReference type="EnsemblProtists" id="EOD13555">
    <property type="protein sequence ID" value="EOD13555"/>
    <property type="gene ID" value="EMIHUDRAFT_103848"/>
</dbReference>
<sequence>MYMCEAELAALAALVERNEGIDPALGALRTAALLLKNAAADKSKGVLRADNKALRSKILGLDGGAAALHALGFRADVEDPEQATTFSLAASSSTAALAEAVGEAVARVVALKDAIVAVGDSNAPQAAQDALRLAATYVTNLASDAANERKRRIGGVAGEEAAGEPSPSEAVTSVPRFATLPLVDALCAGGAPPGGADMQPKLAKARDGQAVVLLCWQSASKRWSRVGQMPIPSTSFAWAQTLPDGSEPALSIDVDLGDGKLLELRAGVGGGDNEYLAAKRFIDANWESLNNNHLEEIARKVRAAVGPVLATVEALRDAMEAQN</sequence>
<dbReference type="InterPro" id="IPR036339">
    <property type="entry name" value="PUB-like_dom_sf"/>
</dbReference>
<protein>
    <recommendedName>
        <fullName evidence="1">PFU domain-containing protein</fullName>
    </recommendedName>
</protein>
<accession>A0A0D3IQM0</accession>
<evidence type="ECO:0000313" key="3">
    <source>
        <dbReference type="Proteomes" id="UP000013827"/>
    </source>
</evidence>
<reference evidence="2" key="2">
    <citation type="submission" date="2024-10" db="UniProtKB">
        <authorList>
            <consortium name="EnsemblProtists"/>
        </authorList>
    </citation>
    <scope>IDENTIFICATION</scope>
</reference>
<reference evidence="3" key="1">
    <citation type="journal article" date="2013" name="Nature">
        <title>Pan genome of the phytoplankton Emiliania underpins its global distribution.</title>
        <authorList>
            <person name="Read B.A."/>
            <person name="Kegel J."/>
            <person name="Klute M.J."/>
            <person name="Kuo A."/>
            <person name="Lefebvre S.C."/>
            <person name="Maumus F."/>
            <person name="Mayer C."/>
            <person name="Miller J."/>
            <person name="Monier A."/>
            <person name="Salamov A."/>
            <person name="Young J."/>
            <person name="Aguilar M."/>
            <person name="Claverie J.M."/>
            <person name="Frickenhaus S."/>
            <person name="Gonzalez K."/>
            <person name="Herman E.K."/>
            <person name="Lin Y.C."/>
            <person name="Napier J."/>
            <person name="Ogata H."/>
            <person name="Sarno A.F."/>
            <person name="Shmutz J."/>
            <person name="Schroeder D."/>
            <person name="de Vargas C."/>
            <person name="Verret F."/>
            <person name="von Dassow P."/>
            <person name="Valentin K."/>
            <person name="Van de Peer Y."/>
            <person name="Wheeler G."/>
            <person name="Dacks J.B."/>
            <person name="Delwiche C.F."/>
            <person name="Dyhrman S.T."/>
            <person name="Glockner G."/>
            <person name="John U."/>
            <person name="Richards T."/>
            <person name="Worden A.Z."/>
            <person name="Zhang X."/>
            <person name="Grigoriev I.V."/>
            <person name="Allen A.E."/>
            <person name="Bidle K."/>
            <person name="Borodovsky M."/>
            <person name="Bowler C."/>
            <person name="Brownlee C."/>
            <person name="Cock J.M."/>
            <person name="Elias M."/>
            <person name="Gladyshev V.N."/>
            <person name="Groth M."/>
            <person name="Guda C."/>
            <person name="Hadaegh A."/>
            <person name="Iglesias-Rodriguez M.D."/>
            <person name="Jenkins J."/>
            <person name="Jones B.M."/>
            <person name="Lawson T."/>
            <person name="Leese F."/>
            <person name="Lindquist E."/>
            <person name="Lobanov A."/>
            <person name="Lomsadze A."/>
            <person name="Malik S.B."/>
            <person name="Marsh M.E."/>
            <person name="Mackinder L."/>
            <person name="Mock T."/>
            <person name="Mueller-Roeber B."/>
            <person name="Pagarete A."/>
            <person name="Parker M."/>
            <person name="Probert I."/>
            <person name="Quesneville H."/>
            <person name="Raines C."/>
            <person name="Rensing S.A."/>
            <person name="Riano-Pachon D.M."/>
            <person name="Richier S."/>
            <person name="Rokitta S."/>
            <person name="Shiraiwa Y."/>
            <person name="Soanes D.M."/>
            <person name="van der Giezen M."/>
            <person name="Wahlund T.M."/>
            <person name="Williams B."/>
            <person name="Wilson W."/>
            <person name="Wolfe G."/>
            <person name="Wurch L.L."/>
        </authorList>
    </citation>
    <scope>NUCLEOTIDE SEQUENCE</scope>
</reference>
<dbReference type="AlphaFoldDB" id="A0A0D3IQM0"/>
<organism evidence="2 3">
    <name type="scientific">Emiliania huxleyi (strain CCMP1516)</name>
    <dbReference type="NCBI Taxonomy" id="280463"/>
    <lineage>
        <taxon>Eukaryota</taxon>
        <taxon>Haptista</taxon>
        <taxon>Haptophyta</taxon>
        <taxon>Prymnesiophyceae</taxon>
        <taxon>Isochrysidales</taxon>
        <taxon>Noelaerhabdaceae</taxon>
        <taxon>Emiliania</taxon>
    </lineage>
</organism>
<keyword evidence="3" id="KW-1185">Reference proteome</keyword>
<feature type="domain" description="PFU" evidence="1">
    <location>
        <begin position="196"/>
        <end position="301"/>
    </location>
</feature>
<dbReference type="HOGENOM" id="CLU_732442_0_0_1"/>
<evidence type="ECO:0000313" key="2">
    <source>
        <dbReference type="EnsemblProtists" id="EOD13555"/>
    </source>
</evidence>
<dbReference type="SUPFAM" id="SSF143503">
    <property type="entry name" value="PUG domain-like"/>
    <property type="match status" value="1"/>
</dbReference>
<dbReference type="RefSeq" id="XP_005765984.1">
    <property type="nucleotide sequence ID" value="XM_005765927.1"/>
</dbReference>
<dbReference type="KEGG" id="ehx:EMIHUDRAFT_103848"/>
<dbReference type="InterPro" id="IPR038122">
    <property type="entry name" value="PFU_sf"/>
</dbReference>
<evidence type="ECO:0000259" key="1">
    <source>
        <dbReference type="Pfam" id="PF09070"/>
    </source>
</evidence>
<name>A0A0D3IQM0_EMIH1</name>
<dbReference type="Proteomes" id="UP000013827">
    <property type="component" value="Unassembled WGS sequence"/>
</dbReference>